<protein>
    <submittedName>
        <fullName evidence="1">Uncharacterized protein</fullName>
    </submittedName>
</protein>
<dbReference type="GeneID" id="69804732"/>
<dbReference type="RefSeq" id="WP_040836269.1">
    <property type="nucleotide sequence ID" value="NZ_BCMK01000043.1"/>
</dbReference>
<dbReference type="Proteomes" id="UP001272987">
    <property type="component" value="Unassembled WGS sequence"/>
</dbReference>
<evidence type="ECO:0000313" key="3">
    <source>
        <dbReference type="Proteomes" id="UP001272987"/>
    </source>
</evidence>
<evidence type="ECO:0000313" key="1">
    <source>
        <dbReference type="EMBL" id="MDX2966593.1"/>
    </source>
</evidence>
<dbReference type="EMBL" id="JARAWC010000063">
    <property type="protein sequence ID" value="MDX2966593.1"/>
    <property type="molecule type" value="Genomic_DNA"/>
</dbReference>
<evidence type="ECO:0000313" key="2">
    <source>
        <dbReference type="EMBL" id="MDX3019945.1"/>
    </source>
</evidence>
<dbReference type="Proteomes" id="UP001282288">
    <property type="component" value="Unassembled WGS sequence"/>
</dbReference>
<proteinExistence type="predicted"/>
<name>A0AAP6BL62_9ACTN</name>
<evidence type="ECO:0000313" key="4">
    <source>
        <dbReference type="Proteomes" id="UP001282288"/>
    </source>
</evidence>
<keyword evidence="3" id="KW-1185">Reference proteome</keyword>
<reference evidence="1 3" key="1">
    <citation type="journal article" date="2023" name="Microb. Genom.">
        <title>Mesoterricola silvestris gen. nov., sp. nov., Mesoterricola sediminis sp. nov., Geothrix oryzae sp. nov., Geothrix edaphica sp. nov., Geothrix rubra sp. nov., and Geothrix limicola sp. nov., six novel members of Acidobacteriota isolated from soils.</title>
        <authorList>
            <person name="Weisberg A.J."/>
            <person name="Pearce E."/>
            <person name="Kramer C.G."/>
            <person name="Chang J.H."/>
            <person name="Clarke C.R."/>
        </authorList>
    </citation>
    <scope>NUCLEOTIDE SEQUENCE</scope>
    <source>
        <strain evidence="2 3">NB05-1H</strain>
        <strain evidence="1">NRRL_B-16521</strain>
    </source>
</reference>
<organism evidence="1 4">
    <name type="scientific">Streptomyces acidiscabies</name>
    <dbReference type="NCBI Taxonomy" id="42234"/>
    <lineage>
        <taxon>Bacteria</taxon>
        <taxon>Bacillati</taxon>
        <taxon>Actinomycetota</taxon>
        <taxon>Actinomycetes</taxon>
        <taxon>Kitasatosporales</taxon>
        <taxon>Streptomycetaceae</taxon>
        <taxon>Streptomyces</taxon>
    </lineage>
</organism>
<gene>
    <name evidence="1" type="ORF">PV399_43870</name>
    <name evidence="2" type="ORF">PV666_18890</name>
</gene>
<dbReference type="EMBL" id="JARAWP010000010">
    <property type="protein sequence ID" value="MDX3019945.1"/>
    <property type="molecule type" value="Genomic_DNA"/>
</dbReference>
<dbReference type="AlphaFoldDB" id="A0AAP6BL62"/>
<accession>A0AAP6BL62</accession>
<sequence>MSGPQVSPSRFKDRRFNGYLRVRIPHELDSEVGDFVSAYASGPDPLRRRVMDGMDRRAAAVLSAYGQRMASVSVRTRSPEPLRHGLVAVGLAEVHLEDPHDNLFALAAINDSASLIGTPLPGLIAQVAHLLPPSGVEALREFDRRQDRDKSIESMGIRRTGSGETFLYR</sequence>
<comment type="caution">
    <text evidence="1">The sequence shown here is derived from an EMBL/GenBank/DDBJ whole genome shotgun (WGS) entry which is preliminary data.</text>
</comment>